<organism evidence="1 2">
    <name type="scientific">Plakobranchus ocellatus</name>
    <dbReference type="NCBI Taxonomy" id="259542"/>
    <lineage>
        <taxon>Eukaryota</taxon>
        <taxon>Metazoa</taxon>
        <taxon>Spiralia</taxon>
        <taxon>Lophotrochozoa</taxon>
        <taxon>Mollusca</taxon>
        <taxon>Gastropoda</taxon>
        <taxon>Heterobranchia</taxon>
        <taxon>Euthyneura</taxon>
        <taxon>Panpulmonata</taxon>
        <taxon>Sacoglossa</taxon>
        <taxon>Placobranchoidea</taxon>
        <taxon>Plakobranchidae</taxon>
        <taxon>Plakobranchus</taxon>
    </lineage>
</organism>
<protein>
    <submittedName>
        <fullName evidence="1">Uncharacterized protein</fullName>
    </submittedName>
</protein>
<accession>A0AAV4CD75</accession>
<gene>
    <name evidence="1" type="ORF">PoB_005634800</name>
</gene>
<evidence type="ECO:0000313" key="2">
    <source>
        <dbReference type="Proteomes" id="UP000735302"/>
    </source>
</evidence>
<keyword evidence="2" id="KW-1185">Reference proteome</keyword>
<dbReference type="EMBL" id="BLXT01006199">
    <property type="protein sequence ID" value="GFO29843.1"/>
    <property type="molecule type" value="Genomic_DNA"/>
</dbReference>
<dbReference type="AlphaFoldDB" id="A0AAV4CD75"/>
<comment type="caution">
    <text evidence="1">The sequence shown here is derived from an EMBL/GenBank/DDBJ whole genome shotgun (WGS) entry which is preliminary data.</text>
</comment>
<proteinExistence type="predicted"/>
<name>A0AAV4CD75_9GAST</name>
<reference evidence="1 2" key="1">
    <citation type="journal article" date="2021" name="Elife">
        <title>Chloroplast acquisition without the gene transfer in kleptoplastic sea slugs, Plakobranchus ocellatus.</title>
        <authorList>
            <person name="Maeda T."/>
            <person name="Takahashi S."/>
            <person name="Yoshida T."/>
            <person name="Shimamura S."/>
            <person name="Takaki Y."/>
            <person name="Nagai Y."/>
            <person name="Toyoda A."/>
            <person name="Suzuki Y."/>
            <person name="Arimoto A."/>
            <person name="Ishii H."/>
            <person name="Satoh N."/>
            <person name="Nishiyama T."/>
            <person name="Hasebe M."/>
            <person name="Maruyama T."/>
            <person name="Minagawa J."/>
            <person name="Obokata J."/>
            <person name="Shigenobu S."/>
        </authorList>
    </citation>
    <scope>NUCLEOTIDE SEQUENCE [LARGE SCALE GENOMIC DNA]</scope>
</reference>
<dbReference type="Proteomes" id="UP000735302">
    <property type="component" value="Unassembled WGS sequence"/>
</dbReference>
<evidence type="ECO:0000313" key="1">
    <source>
        <dbReference type="EMBL" id="GFO29843.1"/>
    </source>
</evidence>
<sequence>MSCWGLISLDTQHALFSVPEGKWAGVPQDQDMATPIMAGKRSVARRFLDLHPTTRAVHTSSWNWIWLICRRFLGGWIIAELEEDPAINHSSLEYKPGHIAPPLQTRSPHAII</sequence>